<dbReference type="SMR" id="B4J3Q8"/>
<accession>B4J3Q8</accession>
<evidence type="ECO:0000313" key="2">
    <source>
        <dbReference type="Proteomes" id="UP000001070"/>
    </source>
</evidence>
<dbReference type="PhylomeDB" id="B4J3Q8"/>
<name>B4J3Q8_DROGR</name>
<sequence length="172" mass="20196">MVTPPYGKQVLVGNWMDRRYTSDEKTNGILPGLSPCDHCEQHRSLSQDTYTNKRQDRVELERYFVEKRATQNRHFYEATTSNVKLMDTDELRDNYTTTNTLVYDLLPRLRQELASTKSQPARGRSDTDMLQCFGNLTQTRNFAKQFEYERILDKQNHMQTSYSSAYTLKKSS</sequence>
<gene>
    <name evidence="1" type="primary">Dgri\GH16767</name>
    <name evidence="1" type="ORF">Dgri_GH16767</name>
</gene>
<organism evidence="2">
    <name type="scientific">Drosophila grimshawi</name>
    <name type="common">Hawaiian fruit fly</name>
    <name type="synonym">Idiomyia grimshawi</name>
    <dbReference type="NCBI Taxonomy" id="7222"/>
    <lineage>
        <taxon>Eukaryota</taxon>
        <taxon>Metazoa</taxon>
        <taxon>Ecdysozoa</taxon>
        <taxon>Arthropoda</taxon>
        <taxon>Hexapoda</taxon>
        <taxon>Insecta</taxon>
        <taxon>Pterygota</taxon>
        <taxon>Neoptera</taxon>
        <taxon>Endopterygota</taxon>
        <taxon>Diptera</taxon>
        <taxon>Brachycera</taxon>
        <taxon>Muscomorpha</taxon>
        <taxon>Ephydroidea</taxon>
        <taxon>Drosophilidae</taxon>
        <taxon>Drosophila</taxon>
        <taxon>Hawaiian Drosophila</taxon>
    </lineage>
</organism>
<dbReference type="Proteomes" id="UP000001070">
    <property type="component" value="Unassembled WGS sequence"/>
</dbReference>
<dbReference type="OMA" id="VKFDLTC"/>
<keyword evidence="2" id="KW-1185">Reference proteome</keyword>
<dbReference type="EMBL" id="CH916366">
    <property type="protein sequence ID" value="EDV97289.1"/>
    <property type="molecule type" value="Genomic_DNA"/>
</dbReference>
<evidence type="ECO:0000313" key="1">
    <source>
        <dbReference type="EMBL" id="EDV97289.1"/>
    </source>
</evidence>
<dbReference type="KEGG" id="dgr:6557402"/>
<dbReference type="InParanoid" id="B4J3Q8"/>
<dbReference type="OrthoDB" id="7881672at2759"/>
<proteinExistence type="predicted"/>
<dbReference type="eggNOG" id="ENOG502TBDY">
    <property type="taxonomic scope" value="Eukaryota"/>
</dbReference>
<dbReference type="STRING" id="7222.B4J3Q8"/>
<dbReference type="HOGENOM" id="CLU_1333159_0_0_1"/>
<reference evidence="1 2" key="1">
    <citation type="journal article" date="2007" name="Nature">
        <title>Evolution of genes and genomes on the Drosophila phylogeny.</title>
        <authorList>
            <consortium name="Drosophila 12 Genomes Consortium"/>
            <person name="Clark A.G."/>
            <person name="Eisen M.B."/>
            <person name="Smith D.R."/>
            <person name="Bergman C.M."/>
            <person name="Oliver B."/>
            <person name="Markow T.A."/>
            <person name="Kaufman T.C."/>
            <person name="Kellis M."/>
            <person name="Gelbart W."/>
            <person name="Iyer V.N."/>
            <person name="Pollard D.A."/>
            <person name="Sackton T.B."/>
            <person name="Larracuente A.M."/>
            <person name="Singh N.D."/>
            <person name="Abad J.P."/>
            <person name="Abt D.N."/>
            <person name="Adryan B."/>
            <person name="Aguade M."/>
            <person name="Akashi H."/>
            <person name="Anderson W.W."/>
            <person name="Aquadro C.F."/>
            <person name="Ardell D.H."/>
            <person name="Arguello R."/>
            <person name="Artieri C.G."/>
            <person name="Barbash D.A."/>
            <person name="Barker D."/>
            <person name="Barsanti P."/>
            <person name="Batterham P."/>
            <person name="Batzoglou S."/>
            <person name="Begun D."/>
            <person name="Bhutkar A."/>
            <person name="Blanco E."/>
            <person name="Bosak S.A."/>
            <person name="Bradley R.K."/>
            <person name="Brand A.D."/>
            <person name="Brent M.R."/>
            <person name="Brooks A.N."/>
            <person name="Brown R.H."/>
            <person name="Butlin R.K."/>
            <person name="Caggese C."/>
            <person name="Calvi B.R."/>
            <person name="Bernardo de Carvalho A."/>
            <person name="Caspi A."/>
            <person name="Castrezana S."/>
            <person name="Celniker S.E."/>
            <person name="Chang J.L."/>
            <person name="Chapple C."/>
            <person name="Chatterji S."/>
            <person name="Chinwalla A."/>
            <person name="Civetta A."/>
            <person name="Clifton S.W."/>
            <person name="Comeron J.M."/>
            <person name="Costello J.C."/>
            <person name="Coyne J.A."/>
            <person name="Daub J."/>
            <person name="David R.G."/>
            <person name="Delcher A.L."/>
            <person name="Delehaunty K."/>
            <person name="Do C.B."/>
            <person name="Ebling H."/>
            <person name="Edwards K."/>
            <person name="Eickbush T."/>
            <person name="Evans J.D."/>
            <person name="Filipski A."/>
            <person name="Findeiss S."/>
            <person name="Freyhult E."/>
            <person name="Fulton L."/>
            <person name="Fulton R."/>
            <person name="Garcia A.C."/>
            <person name="Gardiner A."/>
            <person name="Garfield D.A."/>
            <person name="Garvin B.E."/>
            <person name="Gibson G."/>
            <person name="Gilbert D."/>
            <person name="Gnerre S."/>
            <person name="Godfrey J."/>
            <person name="Good R."/>
            <person name="Gotea V."/>
            <person name="Gravely B."/>
            <person name="Greenberg A.J."/>
            <person name="Griffiths-Jones S."/>
            <person name="Gross S."/>
            <person name="Guigo R."/>
            <person name="Gustafson E.A."/>
            <person name="Haerty W."/>
            <person name="Hahn M.W."/>
            <person name="Halligan D.L."/>
            <person name="Halpern A.L."/>
            <person name="Halter G.M."/>
            <person name="Han M.V."/>
            <person name="Heger A."/>
            <person name="Hillier L."/>
            <person name="Hinrichs A.S."/>
            <person name="Holmes I."/>
            <person name="Hoskins R.A."/>
            <person name="Hubisz M.J."/>
            <person name="Hultmark D."/>
            <person name="Huntley M.A."/>
            <person name="Jaffe D.B."/>
            <person name="Jagadeeshan S."/>
            <person name="Jeck W.R."/>
            <person name="Johnson J."/>
            <person name="Jones C.D."/>
            <person name="Jordan W.C."/>
            <person name="Karpen G.H."/>
            <person name="Kataoka E."/>
            <person name="Keightley P.D."/>
            <person name="Kheradpour P."/>
            <person name="Kirkness E.F."/>
            <person name="Koerich L.B."/>
            <person name="Kristiansen K."/>
            <person name="Kudrna D."/>
            <person name="Kulathinal R.J."/>
            <person name="Kumar S."/>
            <person name="Kwok R."/>
            <person name="Lander E."/>
            <person name="Langley C.H."/>
            <person name="Lapoint R."/>
            <person name="Lazzaro B.P."/>
            <person name="Lee S.J."/>
            <person name="Levesque L."/>
            <person name="Li R."/>
            <person name="Lin C.F."/>
            <person name="Lin M.F."/>
            <person name="Lindblad-Toh K."/>
            <person name="Llopart A."/>
            <person name="Long M."/>
            <person name="Low L."/>
            <person name="Lozovsky E."/>
            <person name="Lu J."/>
            <person name="Luo M."/>
            <person name="Machado C.A."/>
            <person name="Makalowski W."/>
            <person name="Marzo M."/>
            <person name="Matsuda M."/>
            <person name="Matzkin L."/>
            <person name="McAllister B."/>
            <person name="McBride C.S."/>
            <person name="McKernan B."/>
            <person name="McKernan K."/>
            <person name="Mendez-Lago M."/>
            <person name="Minx P."/>
            <person name="Mollenhauer M.U."/>
            <person name="Montooth K."/>
            <person name="Mount S.M."/>
            <person name="Mu X."/>
            <person name="Myers E."/>
            <person name="Negre B."/>
            <person name="Newfeld S."/>
            <person name="Nielsen R."/>
            <person name="Noor M.A."/>
            <person name="O'Grady P."/>
            <person name="Pachter L."/>
            <person name="Papaceit M."/>
            <person name="Parisi M.J."/>
            <person name="Parisi M."/>
            <person name="Parts L."/>
            <person name="Pedersen J.S."/>
            <person name="Pesole G."/>
            <person name="Phillippy A.M."/>
            <person name="Ponting C.P."/>
            <person name="Pop M."/>
            <person name="Porcelli D."/>
            <person name="Powell J.R."/>
            <person name="Prohaska S."/>
            <person name="Pruitt K."/>
            <person name="Puig M."/>
            <person name="Quesneville H."/>
            <person name="Ram K.R."/>
            <person name="Rand D."/>
            <person name="Rasmussen M.D."/>
            <person name="Reed L.K."/>
            <person name="Reenan R."/>
            <person name="Reily A."/>
            <person name="Remington K.A."/>
            <person name="Rieger T.T."/>
            <person name="Ritchie M.G."/>
            <person name="Robin C."/>
            <person name="Rogers Y.H."/>
            <person name="Rohde C."/>
            <person name="Rozas J."/>
            <person name="Rubenfield M.J."/>
            <person name="Ruiz A."/>
            <person name="Russo S."/>
            <person name="Salzberg S.L."/>
            <person name="Sanchez-Gracia A."/>
            <person name="Saranga D.J."/>
            <person name="Sato H."/>
            <person name="Schaeffer S.W."/>
            <person name="Schatz M.C."/>
            <person name="Schlenke T."/>
            <person name="Schwartz R."/>
            <person name="Segarra C."/>
            <person name="Singh R.S."/>
            <person name="Sirot L."/>
            <person name="Sirota M."/>
            <person name="Sisneros N.B."/>
            <person name="Smith C.D."/>
            <person name="Smith T.F."/>
            <person name="Spieth J."/>
            <person name="Stage D.E."/>
            <person name="Stark A."/>
            <person name="Stephan W."/>
            <person name="Strausberg R.L."/>
            <person name="Strempel S."/>
            <person name="Sturgill D."/>
            <person name="Sutton G."/>
            <person name="Sutton G.G."/>
            <person name="Tao W."/>
            <person name="Teichmann S."/>
            <person name="Tobari Y.N."/>
            <person name="Tomimura Y."/>
            <person name="Tsolas J.M."/>
            <person name="Valente V.L."/>
            <person name="Venter E."/>
            <person name="Venter J.C."/>
            <person name="Vicario S."/>
            <person name="Vieira F.G."/>
            <person name="Vilella A.J."/>
            <person name="Villasante A."/>
            <person name="Walenz B."/>
            <person name="Wang J."/>
            <person name="Wasserman M."/>
            <person name="Watts T."/>
            <person name="Wilson D."/>
            <person name="Wilson R.K."/>
            <person name="Wing R.A."/>
            <person name="Wolfner M.F."/>
            <person name="Wong A."/>
            <person name="Wong G.K."/>
            <person name="Wu C.I."/>
            <person name="Wu G."/>
            <person name="Yamamoto D."/>
            <person name="Yang H.P."/>
            <person name="Yang S.P."/>
            <person name="Yorke J.A."/>
            <person name="Yoshida K."/>
            <person name="Zdobnov E."/>
            <person name="Zhang P."/>
            <person name="Zhang Y."/>
            <person name="Zimin A.V."/>
            <person name="Baldwin J."/>
            <person name="Abdouelleil A."/>
            <person name="Abdulkadir J."/>
            <person name="Abebe A."/>
            <person name="Abera B."/>
            <person name="Abreu J."/>
            <person name="Acer S.C."/>
            <person name="Aftuck L."/>
            <person name="Alexander A."/>
            <person name="An P."/>
            <person name="Anderson E."/>
            <person name="Anderson S."/>
            <person name="Arachi H."/>
            <person name="Azer M."/>
            <person name="Bachantsang P."/>
            <person name="Barry A."/>
            <person name="Bayul T."/>
            <person name="Berlin A."/>
            <person name="Bessette D."/>
            <person name="Bloom T."/>
            <person name="Blye J."/>
            <person name="Boguslavskiy L."/>
            <person name="Bonnet C."/>
            <person name="Boukhgalter B."/>
            <person name="Bourzgui I."/>
            <person name="Brown A."/>
            <person name="Cahill P."/>
            <person name="Channer S."/>
            <person name="Cheshatsang Y."/>
            <person name="Chuda L."/>
            <person name="Citroen M."/>
            <person name="Collymore A."/>
            <person name="Cooke P."/>
            <person name="Costello M."/>
            <person name="D'Aco K."/>
            <person name="Daza R."/>
            <person name="De Haan G."/>
            <person name="DeGray S."/>
            <person name="DeMaso C."/>
            <person name="Dhargay N."/>
            <person name="Dooley K."/>
            <person name="Dooley E."/>
            <person name="Doricent M."/>
            <person name="Dorje P."/>
            <person name="Dorjee K."/>
            <person name="Dupes A."/>
            <person name="Elong R."/>
            <person name="Falk J."/>
            <person name="Farina A."/>
            <person name="Faro S."/>
            <person name="Ferguson D."/>
            <person name="Fisher S."/>
            <person name="Foley C.D."/>
            <person name="Franke A."/>
            <person name="Friedrich D."/>
            <person name="Gadbois L."/>
            <person name="Gearin G."/>
            <person name="Gearin C.R."/>
            <person name="Giannoukos G."/>
            <person name="Goode T."/>
            <person name="Graham J."/>
            <person name="Grandbois E."/>
            <person name="Grewal S."/>
            <person name="Gyaltsen K."/>
            <person name="Hafez N."/>
            <person name="Hagos B."/>
            <person name="Hall J."/>
            <person name="Henson C."/>
            <person name="Hollinger A."/>
            <person name="Honan T."/>
            <person name="Huard M.D."/>
            <person name="Hughes L."/>
            <person name="Hurhula B."/>
            <person name="Husby M.E."/>
            <person name="Kamat A."/>
            <person name="Kanga B."/>
            <person name="Kashin S."/>
            <person name="Khazanovich D."/>
            <person name="Kisner P."/>
            <person name="Lance K."/>
            <person name="Lara M."/>
            <person name="Lee W."/>
            <person name="Lennon N."/>
            <person name="Letendre F."/>
            <person name="LeVine R."/>
            <person name="Lipovsky A."/>
            <person name="Liu X."/>
            <person name="Liu J."/>
            <person name="Liu S."/>
            <person name="Lokyitsang T."/>
            <person name="Lokyitsang Y."/>
            <person name="Lubonja R."/>
            <person name="Lui A."/>
            <person name="MacDonald P."/>
            <person name="Magnisalis V."/>
            <person name="Maru K."/>
            <person name="Matthews C."/>
            <person name="McCusker W."/>
            <person name="McDonough S."/>
            <person name="Mehta T."/>
            <person name="Meldrim J."/>
            <person name="Meneus L."/>
            <person name="Mihai O."/>
            <person name="Mihalev A."/>
            <person name="Mihova T."/>
            <person name="Mittelman R."/>
            <person name="Mlenga V."/>
            <person name="Montmayeur A."/>
            <person name="Mulrain L."/>
            <person name="Navidi A."/>
            <person name="Naylor J."/>
            <person name="Negash T."/>
            <person name="Nguyen T."/>
            <person name="Nguyen N."/>
            <person name="Nicol R."/>
            <person name="Norbu C."/>
            <person name="Norbu N."/>
            <person name="Novod N."/>
            <person name="O'Neill B."/>
            <person name="Osman S."/>
            <person name="Markiewicz E."/>
            <person name="Oyono O.L."/>
            <person name="Patti C."/>
            <person name="Phunkhang P."/>
            <person name="Pierre F."/>
            <person name="Priest M."/>
            <person name="Raghuraman S."/>
            <person name="Rege F."/>
            <person name="Reyes R."/>
            <person name="Rise C."/>
            <person name="Rogov P."/>
            <person name="Ross K."/>
            <person name="Ryan E."/>
            <person name="Settipalli S."/>
            <person name="Shea T."/>
            <person name="Sherpa N."/>
            <person name="Shi L."/>
            <person name="Shih D."/>
            <person name="Sparrow T."/>
            <person name="Spaulding J."/>
            <person name="Stalker J."/>
            <person name="Stange-Thomann N."/>
            <person name="Stavropoulos S."/>
            <person name="Stone C."/>
            <person name="Strader C."/>
            <person name="Tesfaye S."/>
            <person name="Thomson T."/>
            <person name="Thoulutsang Y."/>
            <person name="Thoulutsang D."/>
            <person name="Topham K."/>
            <person name="Topping I."/>
            <person name="Tsamla T."/>
            <person name="Vassiliev H."/>
            <person name="Vo A."/>
            <person name="Wangchuk T."/>
            <person name="Wangdi T."/>
            <person name="Weiand M."/>
            <person name="Wilkinson J."/>
            <person name="Wilson A."/>
            <person name="Yadav S."/>
            <person name="Young G."/>
            <person name="Yu Q."/>
            <person name="Zembek L."/>
            <person name="Zhong D."/>
            <person name="Zimmer A."/>
            <person name="Zwirko Z."/>
            <person name="Jaffe D.B."/>
            <person name="Alvarez P."/>
            <person name="Brockman W."/>
            <person name="Butler J."/>
            <person name="Chin C."/>
            <person name="Gnerre S."/>
            <person name="Grabherr M."/>
            <person name="Kleber M."/>
            <person name="Mauceli E."/>
            <person name="MacCallum I."/>
        </authorList>
    </citation>
    <scope>NUCLEOTIDE SEQUENCE [LARGE SCALE GENOMIC DNA]</scope>
    <source>
        <strain evidence="2">Tucson 15287-2541.00</strain>
    </source>
</reference>
<protein>
    <submittedName>
        <fullName evidence="1">GH16767</fullName>
    </submittedName>
</protein>
<dbReference type="AlphaFoldDB" id="B4J3Q8"/>